<dbReference type="GO" id="GO:0003677">
    <property type="term" value="F:DNA binding"/>
    <property type="evidence" value="ECO:0007669"/>
    <property type="project" value="InterPro"/>
</dbReference>
<accession>A0A6N8I4P9</accession>
<organism evidence="3 5">
    <name type="scientific">Caproicibacter fermentans</name>
    <dbReference type="NCBI Taxonomy" id="2576756"/>
    <lineage>
        <taxon>Bacteria</taxon>
        <taxon>Bacillati</taxon>
        <taxon>Bacillota</taxon>
        <taxon>Clostridia</taxon>
        <taxon>Eubacteriales</taxon>
        <taxon>Acutalibacteraceae</taxon>
        <taxon>Caproicibacter</taxon>
    </lineage>
</organism>
<dbReference type="InterPro" id="IPR000792">
    <property type="entry name" value="Tscrpt_reg_LuxR_C"/>
</dbReference>
<sequence length="133" mass="14883">MKRGSNLSLDLFGDRLDLSQKGSDDGGRHKRMLRTMMLAAQGELTARQMECVRLCYEEGKGVSEIAEELELSPSTVSRHLKKARLRLKKILQYCYPSLKGDRPSAPKAQNGRKTAVSQPPRAQARTEGGRNLR</sequence>
<reference evidence="3 5" key="1">
    <citation type="submission" date="2019-09" db="EMBL/GenBank/DDBJ databases">
        <title>Genome sequence of Clostridium sp. EA1.</title>
        <authorList>
            <person name="Poehlein A."/>
            <person name="Bengelsdorf F.R."/>
            <person name="Daniel R."/>
        </authorList>
    </citation>
    <scope>NUCLEOTIDE SEQUENCE [LARGE SCALE GENOMIC DNA]</scope>
    <source>
        <strain evidence="3 5">EA1</strain>
    </source>
</reference>
<evidence type="ECO:0000313" key="4">
    <source>
        <dbReference type="EMBL" id="QNK40044.1"/>
    </source>
</evidence>
<feature type="domain" description="HTH luxR-type" evidence="2">
    <location>
        <begin position="41"/>
        <end position="91"/>
    </location>
</feature>
<evidence type="ECO:0000313" key="3">
    <source>
        <dbReference type="EMBL" id="MVB13106.1"/>
    </source>
</evidence>
<protein>
    <submittedName>
        <fullName evidence="4">Sigma-70 family RNA polymerase sigma factor</fullName>
    </submittedName>
    <submittedName>
        <fullName evidence="3">Sigma-70, region 4</fullName>
    </submittedName>
</protein>
<dbReference type="NCBIfam" id="TIGR02937">
    <property type="entry name" value="sigma70-ECF"/>
    <property type="match status" value="1"/>
</dbReference>
<evidence type="ECO:0000313" key="6">
    <source>
        <dbReference type="Proteomes" id="UP000515909"/>
    </source>
</evidence>
<evidence type="ECO:0000256" key="1">
    <source>
        <dbReference type="SAM" id="MobiDB-lite"/>
    </source>
</evidence>
<dbReference type="Proteomes" id="UP000515909">
    <property type="component" value="Chromosome"/>
</dbReference>
<dbReference type="InterPro" id="IPR013324">
    <property type="entry name" value="RNA_pol_sigma_r3/r4-like"/>
</dbReference>
<evidence type="ECO:0000313" key="5">
    <source>
        <dbReference type="Proteomes" id="UP000469440"/>
    </source>
</evidence>
<reference evidence="4 6" key="2">
    <citation type="submission" date="2020-08" db="EMBL/GenBank/DDBJ databases">
        <title>The isolate Caproiciproducens sp. 7D4C2 produces n-caproate at mildly acidic conditions from hexoses: genome and rBOX comparison with related strains and chain-elongating bacteria.</title>
        <authorList>
            <person name="Esquivel-Elizondo S."/>
            <person name="Bagci C."/>
            <person name="Temovska M."/>
            <person name="Jeon B.S."/>
            <person name="Bessarab I."/>
            <person name="Williams R.B.H."/>
            <person name="Huson D.H."/>
            <person name="Angenent L.T."/>
        </authorList>
    </citation>
    <scope>NUCLEOTIDE SEQUENCE [LARGE SCALE GENOMIC DNA]</scope>
    <source>
        <strain evidence="4 6">7D4C2</strain>
    </source>
</reference>
<dbReference type="Gene3D" id="1.10.10.10">
    <property type="entry name" value="Winged helix-like DNA-binding domain superfamily/Winged helix DNA-binding domain"/>
    <property type="match status" value="1"/>
</dbReference>
<dbReference type="EMBL" id="VWXL01000110">
    <property type="protein sequence ID" value="MVB13106.1"/>
    <property type="molecule type" value="Genomic_DNA"/>
</dbReference>
<dbReference type="OrthoDB" id="1862905at2"/>
<evidence type="ECO:0000259" key="2">
    <source>
        <dbReference type="SMART" id="SM00421"/>
    </source>
</evidence>
<dbReference type="InterPro" id="IPR036388">
    <property type="entry name" value="WH-like_DNA-bd_sf"/>
</dbReference>
<gene>
    <name evidence="3" type="ORF">CAFE_38610</name>
    <name evidence="4" type="ORF">HCR03_15245</name>
</gene>
<dbReference type="InterPro" id="IPR014284">
    <property type="entry name" value="RNA_pol_sigma-70_dom"/>
</dbReference>
<name>A0A6N8I4P9_9FIRM</name>
<dbReference type="SMART" id="SM00421">
    <property type="entry name" value="HTH_LUXR"/>
    <property type="match status" value="1"/>
</dbReference>
<dbReference type="GO" id="GO:0006352">
    <property type="term" value="P:DNA-templated transcription initiation"/>
    <property type="evidence" value="ECO:0007669"/>
    <property type="project" value="InterPro"/>
</dbReference>
<dbReference type="GO" id="GO:0016987">
    <property type="term" value="F:sigma factor activity"/>
    <property type="evidence" value="ECO:0007669"/>
    <property type="project" value="InterPro"/>
</dbReference>
<accession>A0A7G8T8V3</accession>
<feature type="region of interest" description="Disordered" evidence="1">
    <location>
        <begin position="97"/>
        <end position="133"/>
    </location>
</feature>
<dbReference type="KEGG" id="cfem:HCR03_15245"/>
<dbReference type="RefSeq" id="WP_066647189.1">
    <property type="nucleotide sequence ID" value="NZ_CP060286.1"/>
</dbReference>
<dbReference type="InterPro" id="IPR013249">
    <property type="entry name" value="RNA_pol_sigma70_r4_t2"/>
</dbReference>
<dbReference type="AlphaFoldDB" id="A0A6N8I4P9"/>
<dbReference type="SUPFAM" id="SSF88659">
    <property type="entry name" value="Sigma3 and sigma4 domains of RNA polymerase sigma factors"/>
    <property type="match status" value="1"/>
</dbReference>
<dbReference type="Pfam" id="PF08281">
    <property type="entry name" value="Sigma70_r4_2"/>
    <property type="match status" value="1"/>
</dbReference>
<proteinExistence type="predicted"/>
<dbReference type="EMBL" id="CP060286">
    <property type="protein sequence ID" value="QNK40044.1"/>
    <property type="molecule type" value="Genomic_DNA"/>
</dbReference>
<dbReference type="Proteomes" id="UP000469440">
    <property type="component" value="Unassembled WGS sequence"/>
</dbReference>
<keyword evidence="5" id="KW-1185">Reference proteome</keyword>